<dbReference type="Pfam" id="PF05954">
    <property type="entry name" value="Phage_GPD"/>
    <property type="match status" value="1"/>
</dbReference>
<comment type="caution">
    <text evidence="2">The sequence shown here is derived from an EMBL/GenBank/DDBJ whole genome shotgun (WGS) entry which is preliminary data.</text>
</comment>
<reference evidence="2 3" key="1">
    <citation type="submission" date="2019-09" db="EMBL/GenBank/DDBJ databases">
        <authorList>
            <person name="Chandra G."/>
            <person name="Truman W A."/>
        </authorList>
    </citation>
    <scope>NUCLEOTIDE SEQUENCE [LARGE SCALE GENOMIC DNA]</scope>
    <source>
        <strain evidence="2">PS732</strain>
    </source>
</reference>
<dbReference type="EMBL" id="CABVIJ010000002">
    <property type="protein sequence ID" value="VVO56626.1"/>
    <property type="molecule type" value="Genomic_DNA"/>
</dbReference>
<protein>
    <recommendedName>
        <fullName evidence="4">Type VI secretion system tip protein VgrG</fullName>
    </recommendedName>
</protein>
<evidence type="ECO:0000256" key="1">
    <source>
        <dbReference type="SAM" id="MobiDB-lite"/>
    </source>
</evidence>
<dbReference type="SUPFAM" id="SSF69279">
    <property type="entry name" value="Phage tail proteins"/>
    <property type="match status" value="1"/>
</dbReference>
<dbReference type="Proteomes" id="UP000325779">
    <property type="component" value="Unassembled WGS sequence"/>
</dbReference>
<gene>
    <name evidence="2" type="ORF">PS732_00598</name>
</gene>
<dbReference type="Gene3D" id="2.30.110.50">
    <property type="match status" value="1"/>
</dbReference>
<sequence length="208" mass="23147">MFSAGNCALFTLQIPAIRHDFKVLAFNGTEAISQLYSLRIELVSEHPDFDLESLLSQPAFLQFGLDGEGIHGRIEDVMVAESGKRLTRYELTLISPAVNIDLLPMHPKPTSKSSGFPMRTGKASKSPGIHLPTVGHRPFTTVVPFISTSNATKEGLSKRYDQGVRQRRGPLSGKNEGRYSLLLELEFETFTGKFNAPRKRLRSITSWN</sequence>
<evidence type="ECO:0000313" key="2">
    <source>
        <dbReference type="EMBL" id="VVO56626.1"/>
    </source>
</evidence>
<dbReference type="AlphaFoldDB" id="A0ABD7VA67"/>
<feature type="region of interest" description="Disordered" evidence="1">
    <location>
        <begin position="109"/>
        <end position="131"/>
    </location>
</feature>
<organism evidence="2 3">
    <name type="scientific">Pseudomonas fluorescens</name>
    <dbReference type="NCBI Taxonomy" id="294"/>
    <lineage>
        <taxon>Bacteria</taxon>
        <taxon>Pseudomonadati</taxon>
        <taxon>Pseudomonadota</taxon>
        <taxon>Gammaproteobacteria</taxon>
        <taxon>Pseudomonadales</taxon>
        <taxon>Pseudomonadaceae</taxon>
        <taxon>Pseudomonas</taxon>
    </lineage>
</organism>
<proteinExistence type="predicted"/>
<name>A0ABD7VA67_PSEFL</name>
<evidence type="ECO:0008006" key="4">
    <source>
        <dbReference type="Google" id="ProtNLM"/>
    </source>
</evidence>
<accession>A0ABD7VA67</accession>
<evidence type="ECO:0000313" key="3">
    <source>
        <dbReference type="Proteomes" id="UP000325779"/>
    </source>
</evidence>